<dbReference type="NCBIfam" id="TIGR03816">
    <property type="entry name" value="tadE_like_DECH"/>
    <property type="match status" value="1"/>
</dbReference>
<evidence type="ECO:0000256" key="1">
    <source>
        <dbReference type="SAM" id="Phobius"/>
    </source>
</evidence>
<evidence type="ECO:0000313" key="4">
    <source>
        <dbReference type="Proteomes" id="UP000076038"/>
    </source>
</evidence>
<dbReference type="InterPro" id="IPR028087">
    <property type="entry name" value="Tad_N"/>
</dbReference>
<reference evidence="4" key="2">
    <citation type="submission" date="2016-04" db="EMBL/GenBank/DDBJ databases">
        <title>Complete Genome and Plasmid Sequences for Rhodococcus fascians D188 and Draft Sequences for Rhodococcus spp. Isolates PBTS 1 and PBTS 2.</title>
        <authorList>
            <person name="Stamer R."/>
            <person name="Vereecke D."/>
            <person name="Zhang Y."/>
            <person name="Schilkey F."/>
            <person name="Devitt N."/>
            <person name="Randall J."/>
        </authorList>
    </citation>
    <scope>NUCLEOTIDE SEQUENCE [LARGE SCALE GENOMIC DNA]</scope>
    <source>
        <strain evidence="4">PBTS2</strain>
    </source>
</reference>
<keyword evidence="4" id="KW-1185">Reference proteome</keyword>
<organism evidence="3 4">
    <name type="scientific">Rhodococcoides fascians</name>
    <name type="common">Rhodococcus fascians</name>
    <dbReference type="NCBI Taxonomy" id="1828"/>
    <lineage>
        <taxon>Bacteria</taxon>
        <taxon>Bacillati</taxon>
        <taxon>Actinomycetota</taxon>
        <taxon>Actinomycetes</taxon>
        <taxon>Mycobacteriales</taxon>
        <taxon>Nocardiaceae</taxon>
        <taxon>Rhodococcoides</taxon>
    </lineage>
</organism>
<dbReference type="Proteomes" id="UP000076038">
    <property type="component" value="Chromosome"/>
</dbReference>
<dbReference type="KEGG" id="rhs:A3Q41_00953"/>
<protein>
    <recommendedName>
        <fullName evidence="2">Putative Flp pilus-assembly TadG-like N-terminal domain-containing protein</fullName>
    </recommendedName>
</protein>
<feature type="transmembrane region" description="Helical" evidence="1">
    <location>
        <begin position="15"/>
        <end position="35"/>
    </location>
</feature>
<dbReference type="InterPro" id="IPR021202">
    <property type="entry name" value="Rv3654c-like"/>
</dbReference>
<sequence>MRLAFRKALRDDEGGATVLAALAMSALIAVVVMVMHVGSAVGARHQAQSAADLAALAGAGALDRGVADACETARGLAMRMGTELRECTIDEWDVIVTVGQPVFLGRFGMSDAVASARAGPE</sequence>
<keyword evidence="1" id="KW-1133">Transmembrane helix</keyword>
<evidence type="ECO:0000313" key="3">
    <source>
        <dbReference type="EMBL" id="AMY22270.1"/>
    </source>
</evidence>
<dbReference type="Pfam" id="PF13400">
    <property type="entry name" value="Tad"/>
    <property type="match status" value="1"/>
</dbReference>
<dbReference type="EMBL" id="CP015220">
    <property type="protein sequence ID" value="AMY22270.1"/>
    <property type="molecule type" value="Genomic_DNA"/>
</dbReference>
<dbReference type="PATRIC" id="fig|1653479.3.peg.973"/>
<evidence type="ECO:0000259" key="2">
    <source>
        <dbReference type="Pfam" id="PF13400"/>
    </source>
</evidence>
<reference evidence="3 4" key="1">
    <citation type="journal article" date="2016" name="Genome Announc.">
        <title>Complete Genome and Plasmid Sequences for Rhodococcus fascians D188 and Draft Sequences for Rhodococcus Isolates PBTS 1 and PBTS 2.</title>
        <authorList>
            <person name="Stamler R.A."/>
            <person name="Vereecke D."/>
            <person name="Zhang Y."/>
            <person name="Schilkey F."/>
            <person name="Devitt N."/>
            <person name="Randall J.J."/>
        </authorList>
    </citation>
    <scope>NUCLEOTIDE SEQUENCE [LARGE SCALE GENOMIC DNA]</scope>
    <source>
        <strain evidence="3 4">PBTS2</strain>
    </source>
</reference>
<keyword evidence="1" id="KW-0812">Transmembrane</keyword>
<name>A0A143QGU5_RHOFA</name>
<accession>A0A143QGU5</accession>
<proteinExistence type="predicted"/>
<dbReference type="AlphaFoldDB" id="A0A143QGU5"/>
<dbReference type="OrthoDB" id="4466908at2"/>
<dbReference type="RefSeq" id="WP_048316709.1">
    <property type="nucleotide sequence ID" value="NZ_CP015220.1"/>
</dbReference>
<feature type="domain" description="Putative Flp pilus-assembly TadG-like N-terminal" evidence="2">
    <location>
        <begin position="14"/>
        <end position="60"/>
    </location>
</feature>
<gene>
    <name evidence="3" type="ORF">A3Q41_00953</name>
</gene>
<keyword evidence="1" id="KW-0472">Membrane</keyword>